<dbReference type="EMBL" id="ADZX01000364">
    <property type="protein sequence ID" value="EFK97039.1"/>
    <property type="molecule type" value="Genomic_DNA"/>
</dbReference>
<evidence type="ECO:0000313" key="1">
    <source>
        <dbReference type="EMBL" id="EFK97039.1"/>
    </source>
</evidence>
<dbReference type="AlphaFoldDB" id="D9PHC5"/>
<comment type="caution">
    <text evidence="1">The sequence shown here is derived from an EMBL/GenBank/DDBJ whole genome shotgun (WGS) entry which is preliminary data.</text>
</comment>
<protein>
    <submittedName>
        <fullName evidence="1">Uncharacterized protein</fullName>
    </submittedName>
</protein>
<feature type="non-terminal residue" evidence="1">
    <location>
        <position position="1"/>
    </location>
</feature>
<accession>D9PHC5</accession>
<name>D9PHC5_9ZZZZ</name>
<reference evidence="1" key="1">
    <citation type="submission" date="2010-07" db="EMBL/GenBank/DDBJ databases">
        <authorList>
            <consortium name="CONSOLIDER consortium CSD2007-00005"/>
            <person name="Guazzaroni M.-E."/>
            <person name="Richter M."/>
            <person name="Garcia-Salamanca A."/>
            <person name="Yarza P."/>
            <person name="Ferrer M."/>
        </authorList>
    </citation>
    <scope>NUCLEOTIDE SEQUENCE</scope>
</reference>
<sequence length="52" mass="6157">IWDKLESFFKRKVDLLTNLNSRNPYLKQSVDESKVLIYLPNLKAEVQHKLAL</sequence>
<proteinExistence type="predicted"/>
<gene>
    <name evidence="1" type="ORF">LDC_0925</name>
</gene>
<organism evidence="1">
    <name type="scientific">sediment metagenome</name>
    <dbReference type="NCBI Taxonomy" id="749907"/>
    <lineage>
        <taxon>unclassified sequences</taxon>
        <taxon>metagenomes</taxon>
        <taxon>ecological metagenomes</taxon>
    </lineage>
</organism>
<reference evidence="1" key="2">
    <citation type="journal article" date="2011" name="Microb. Ecol.">
        <title>Taxonomic and Functional Metagenomic Profiling of the Microbial Community in the Anoxic Sediment of a Sub-saline Shallow Lake (Laguna de Carrizo, Central Spain).</title>
        <authorList>
            <person name="Ferrer M."/>
            <person name="Guazzaroni M.E."/>
            <person name="Richter M."/>
            <person name="Garcia-Salamanca A."/>
            <person name="Yarza P."/>
            <person name="Suarez-Suarez A."/>
            <person name="Solano J."/>
            <person name="Alcaide M."/>
            <person name="van Dillewijn P."/>
            <person name="Molina-Henares M.A."/>
            <person name="Lopez-Cortes N."/>
            <person name="Al-Ramahi Y."/>
            <person name="Guerrero C."/>
            <person name="Acosta A."/>
            <person name="de Eugenio L.I."/>
            <person name="Martinez V."/>
            <person name="Marques S."/>
            <person name="Rojo F."/>
            <person name="Santero E."/>
            <person name="Genilloud O."/>
            <person name="Perez-Perez J."/>
            <person name="Rossello-Mora R."/>
            <person name="Ramos J.L."/>
        </authorList>
    </citation>
    <scope>NUCLEOTIDE SEQUENCE</scope>
</reference>